<keyword evidence="1" id="KW-0880">Kelch repeat</keyword>
<feature type="region of interest" description="Disordered" evidence="4">
    <location>
        <begin position="18"/>
        <end position="43"/>
    </location>
</feature>
<evidence type="ECO:0000313" key="6">
    <source>
        <dbReference type="EMBL" id="KAG9443709.1"/>
    </source>
</evidence>
<reference evidence="6 7" key="1">
    <citation type="submission" date="2021-07" db="EMBL/GenBank/DDBJ databases">
        <title>The Aristolochia fimbriata genome: insights into angiosperm evolution, floral development and chemical biosynthesis.</title>
        <authorList>
            <person name="Jiao Y."/>
        </authorList>
    </citation>
    <scope>NUCLEOTIDE SEQUENCE [LARGE SCALE GENOMIC DNA]</scope>
    <source>
        <strain evidence="6">IBCAS-2021</strain>
        <tissue evidence="6">Leaf</tissue>
    </source>
</reference>
<dbReference type="EMBL" id="JAINDJ010000006">
    <property type="protein sequence ID" value="KAG9443709.1"/>
    <property type="molecule type" value="Genomic_DNA"/>
</dbReference>
<keyword evidence="7" id="KW-1185">Reference proteome</keyword>
<name>A0AAV7E682_ARIFI</name>
<dbReference type="Pfam" id="PF01344">
    <property type="entry name" value="Kelch_1"/>
    <property type="match status" value="1"/>
</dbReference>
<evidence type="ECO:0000256" key="3">
    <source>
        <dbReference type="SAM" id="Coils"/>
    </source>
</evidence>
<dbReference type="PANTHER" id="PTHR46093:SF4">
    <property type="entry name" value="GALACTOSE OXIDASE_KELCH REPEAT SUPERFAMILY PROTEIN"/>
    <property type="match status" value="1"/>
</dbReference>
<accession>A0AAV7E682</accession>
<organism evidence="6 7">
    <name type="scientific">Aristolochia fimbriata</name>
    <name type="common">White veined hardy Dutchman's pipe vine</name>
    <dbReference type="NCBI Taxonomy" id="158543"/>
    <lineage>
        <taxon>Eukaryota</taxon>
        <taxon>Viridiplantae</taxon>
        <taxon>Streptophyta</taxon>
        <taxon>Embryophyta</taxon>
        <taxon>Tracheophyta</taxon>
        <taxon>Spermatophyta</taxon>
        <taxon>Magnoliopsida</taxon>
        <taxon>Magnoliidae</taxon>
        <taxon>Piperales</taxon>
        <taxon>Aristolochiaceae</taxon>
        <taxon>Aristolochia</taxon>
    </lineage>
</organism>
<dbReference type="InterPro" id="IPR006652">
    <property type="entry name" value="Kelch_1"/>
</dbReference>
<evidence type="ECO:0000259" key="5">
    <source>
        <dbReference type="Pfam" id="PF24922"/>
    </source>
</evidence>
<feature type="coiled-coil region" evidence="3">
    <location>
        <begin position="587"/>
        <end position="712"/>
    </location>
</feature>
<proteinExistence type="predicted"/>
<sequence>MFGFSRRRMKIGRLKVQLADSTQGTKSPIRHPKRLSQSTGENVVSANSPLDDVNCQCLSSELDASHCTSGNSENWMVLSTLGEKPSPRFNHAAAVVGSKMVVVGGESGHGLLEDVQVLNFDKLTWTTASPKFYLSPSSLPLKIPGCKGHCLVSWGKKVLMIGGKTDPSSEKITVWAFDTENECWSHVEAKGDIPVARSFHTVVRAGSMLILFGGEDSKGRKLNDLHMFDLKSFMWLPLHCTGTGPSPRSNHIAALYEDKVLLIFGGASKSRITNDLYSLDFETMVWSRIKTKGFHPTPRAGCRGVLFGSKWYIAGGGSRKKRHSETLVYDVLKVEWSTAVTSSPSSVTTNKGFSLVLIQHKDRAFLVAFGGNKEMSNQVEVLAMLKNEQSVRPQSISDKAQSFFTKCSATSRDFSSHLDNGVSGSPIDSAARNNLTTGAEHHGSGRKSLSEFSTNTNSNVSLHKQFQHEEEYNSNLKMQKILEDDKYKEADDVSIPNIASSQVSDPRGKPQEVGVQTEHIATLAEQISFALEPENLRTYTKQVNENLPSDDDVIPVDADGSKASSLVVPANIYRLYETKMAALLRRNSLLEGQLNTALANRETAEKNLSSAIKSRLETERRLGDVLKEMELLKEKLAAVEVAQEEANSLSNIVHSDNVRLEHDVAFLKAVLDDTQKELHSTRGVLAGERARAFQLQVEVFHLKQRLQSLENRAPTPRKPFHV</sequence>
<dbReference type="PANTHER" id="PTHR46093">
    <property type="entry name" value="ACYL-COA-BINDING DOMAIN-CONTAINING PROTEIN 5"/>
    <property type="match status" value="1"/>
</dbReference>
<dbReference type="Proteomes" id="UP000825729">
    <property type="component" value="Unassembled WGS sequence"/>
</dbReference>
<dbReference type="InterPro" id="IPR056819">
    <property type="entry name" value="ACBP4-6_C"/>
</dbReference>
<comment type="caution">
    <text evidence="6">The sequence shown here is derived from an EMBL/GenBank/DDBJ whole genome shotgun (WGS) entry which is preliminary data.</text>
</comment>
<dbReference type="Pfam" id="PF24681">
    <property type="entry name" value="Kelch_KLHDC2_KLHL20_DRC7"/>
    <property type="match status" value="1"/>
</dbReference>
<dbReference type="Gene3D" id="2.120.10.80">
    <property type="entry name" value="Kelch-type beta propeller"/>
    <property type="match status" value="2"/>
</dbReference>
<evidence type="ECO:0000256" key="1">
    <source>
        <dbReference type="ARBA" id="ARBA00022441"/>
    </source>
</evidence>
<dbReference type="InterPro" id="IPR015915">
    <property type="entry name" value="Kelch-typ_b-propeller"/>
</dbReference>
<keyword evidence="2" id="KW-0677">Repeat</keyword>
<evidence type="ECO:0000313" key="7">
    <source>
        <dbReference type="Proteomes" id="UP000825729"/>
    </source>
</evidence>
<dbReference type="SUPFAM" id="SSF57997">
    <property type="entry name" value="Tropomyosin"/>
    <property type="match status" value="1"/>
</dbReference>
<evidence type="ECO:0000256" key="4">
    <source>
        <dbReference type="SAM" id="MobiDB-lite"/>
    </source>
</evidence>
<dbReference type="AlphaFoldDB" id="A0AAV7E682"/>
<dbReference type="SUPFAM" id="SSF117281">
    <property type="entry name" value="Kelch motif"/>
    <property type="match status" value="1"/>
</dbReference>
<protein>
    <recommendedName>
        <fullName evidence="5">Acyl-CoA-binding domain-containing protein</fullName>
    </recommendedName>
</protein>
<feature type="domain" description="Acyl-CoA-binding" evidence="5">
    <location>
        <begin position="634"/>
        <end position="710"/>
    </location>
</feature>
<evidence type="ECO:0000256" key="2">
    <source>
        <dbReference type="ARBA" id="ARBA00022737"/>
    </source>
</evidence>
<keyword evidence="3" id="KW-0175">Coiled coil</keyword>
<gene>
    <name evidence="6" type="ORF">H6P81_015049</name>
</gene>
<dbReference type="Pfam" id="PF24922">
    <property type="entry name" value="ACBP4_C"/>
    <property type="match status" value="1"/>
</dbReference>
<feature type="region of interest" description="Disordered" evidence="4">
    <location>
        <begin position="412"/>
        <end position="455"/>
    </location>
</feature>